<comment type="caution">
    <text evidence="2">The sequence shown here is derived from an EMBL/GenBank/DDBJ whole genome shotgun (WGS) entry which is preliminary data.</text>
</comment>
<organism evidence="2">
    <name type="scientific">Cupriavidus taiwanensis</name>
    <dbReference type="NCBI Taxonomy" id="164546"/>
    <lineage>
        <taxon>Bacteria</taxon>
        <taxon>Pseudomonadati</taxon>
        <taxon>Pseudomonadota</taxon>
        <taxon>Betaproteobacteria</taxon>
        <taxon>Burkholderiales</taxon>
        <taxon>Burkholderiaceae</taxon>
        <taxon>Cupriavidus</taxon>
    </lineage>
</organism>
<dbReference type="RefSeq" id="WP_232346559.1">
    <property type="nucleotide sequence ID" value="NZ_LT976853.1"/>
</dbReference>
<accession>A0A375BUA5</accession>
<protein>
    <submittedName>
        <fullName evidence="2">Uncharacterized protein</fullName>
    </submittedName>
</protein>
<dbReference type="AlphaFoldDB" id="A0A375BUA5"/>
<evidence type="ECO:0000256" key="1">
    <source>
        <dbReference type="SAM" id="SignalP"/>
    </source>
</evidence>
<keyword evidence="1" id="KW-0732">Signal</keyword>
<feature type="chain" id="PRO_5016902661" evidence="1">
    <location>
        <begin position="22"/>
        <end position="489"/>
    </location>
</feature>
<name>A0A375BUA5_9BURK</name>
<dbReference type="EMBL" id="OFSQ01000023">
    <property type="protein sequence ID" value="SOY53473.1"/>
    <property type="molecule type" value="Genomic_DNA"/>
</dbReference>
<gene>
    <name evidence="2" type="ORF">CBM2587_A40081</name>
</gene>
<sequence>MFNYSRKAVAWPRSSSAAANAGPAIAPAALVLGVQWLNPLMRRSYPTHWNLLWAQGLAQPNENDAEAKRFKLGDAVGRLIDGALAPGERPEAYPNARFDKYRDVLEDLLDKPLRTLDAYAVDPTYFYSVRQGTDRPDYMDTRVFAGMAQRWIVTPTYLNEKPNATEREVLRMQSRAGVPAPSVIAYDAAHAEERMRDYWVNLHKNLEGEPERGTSTTQAMIIGERTLTINAVRRLVFDRVASAASCKSMLLNPSGKLPTVTVAAGAEAVGFYTLKQALAYLQANPKRLAWVWNMDAPNYPYGAQTNENSAFLILGHPGADWGYAPLAAIYAPQQHEGGIHASAANPGGAWNDLLKAVAAQAPQASPVQRIYHDIYPKSPRIVAQTRALREALHRQWPELDQIGAVHSVAEQMVGPAGAASFAVNAAFAAAYANQSGNSAVVTSLADPDDAWAVLIAPPPGWQRQPPVTTWDRARGEGRAYWPWFGKRAG</sequence>
<reference evidence="2" key="1">
    <citation type="submission" date="2018-01" db="EMBL/GenBank/DDBJ databases">
        <authorList>
            <person name="Clerissi C."/>
        </authorList>
    </citation>
    <scope>NUCLEOTIDE SEQUENCE</scope>
    <source>
        <strain evidence="2">Cupriavidus sp. LMG 19464</strain>
    </source>
</reference>
<evidence type="ECO:0000313" key="2">
    <source>
        <dbReference type="EMBL" id="SOY53473.1"/>
    </source>
</evidence>
<feature type="signal peptide" evidence="1">
    <location>
        <begin position="1"/>
        <end position="21"/>
    </location>
</feature>
<proteinExistence type="predicted"/>
<dbReference type="Proteomes" id="UP000256780">
    <property type="component" value="Chromosome CBM2587_a"/>
</dbReference>